<feature type="transmembrane region" description="Helical" evidence="6">
    <location>
        <begin position="21"/>
        <end position="42"/>
    </location>
</feature>
<keyword evidence="5 6" id="KW-0472">Membrane</keyword>
<keyword evidence="4 6" id="KW-1133">Transmembrane helix</keyword>
<feature type="domain" description="ABC3 transporter permease C-terminal" evidence="7">
    <location>
        <begin position="299"/>
        <end position="412"/>
    </location>
</feature>
<comment type="caution">
    <text evidence="9">The sequence shown here is derived from an EMBL/GenBank/DDBJ whole genome shotgun (WGS) entry which is preliminary data.</text>
</comment>
<dbReference type="InterPro" id="IPR025857">
    <property type="entry name" value="MacB_PCD"/>
</dbReference>
<name>A0A5M6D8N9_9BACT</name>
<dbReference type="Pfam" id="PF12704">
    <property type="entry name" value="MacB_PCD"/>
    <property type="match status" value="2"/>
</dbReference>
<feature type="domain" description="ABC3 transporter permease C-terminal" evidence="7">
    <location>
        <begin position="690"/>
        <end position="801"/>
    </location>
</feature>
<dbReference type="PANTHER" id="PTHR30572:SF18">
    <property type="entry name" value="ABC-TYPE MACROLIDE FAMILY EXPORT SYSTEM PERMEASE COMPONENT 2"/>
    <property type="match status" value="1"/>
</dbReference>
<dbReference type="Proteomes" id="UP000323426">
    <property type="component" value="Unassembled WGS sequence"/>
</dbReference>
<evidence type="ECO:0000256" key="4">
    <source>
        <dbReference type="ARBA" id="ARBA00022989"/>
    </source>
</evidence>
<dbReference type="AlphaFoldDB" id="A0A5M6D8N9"/>
<dbReference type="EMBL" id="VWSF01000016">
    <property type="protein sequence ID" value="KAA5542850.1"/>
    <property type="molecule type" value="Genomic_DNA"/>
</dbReference>
<evidence type="ECO:0000256" key="2">
    <source>
        <dbReference type="ARBA" id="ARBA00022475"/>
    </source>
</evidence>
<reference evidence="9 10" key="1">
    <citation type="submission" date="2019-09" db="EMBL/GenBank/DDBJ databases">
        <title>Genome sequence and assembly of Adhaeribacter sp.</title>
        <authorList>
            <person name="Chhetri G."/>
        </authorList>
    </citation>
    <scope>NUCLEOTIDE SEQUENCE [LARGE SCALE GENOMIC DNA]</scope>
    <source>
        <strain evidence="9 10">DK36</strain>
    </source>
</reference>
<evidence type="ECO:0000256" key="5">
    <source>
        <dbReference type="ARBA" id="ARBA00023136"/>
    </source>
</evidence>
<evidence type="ECO:0000259" key="8">
    <source>
        <dbReference type="Pfam" id="PF12704"/>
    </source>
</evidence>
<feature type="transmembrane region" description="Helical" evidence="6">
    <location>
        <begin position="687"/>
        <end position="711"/>
    </location>
</feature>
<keyword evidence="3 6" id="KW-0812">Transmembrane</keyword>
<dbReference type="RefSeq" id="WP_150090536.1">
    <property type="nucleotide sequence ID" value="NZ_VWSF01000016.1"/>
</dbReference>
<dbReference type="Pfam" id="PF02687">
    <property type="entry name" value="FtsX"/>
    <property type="match status" value="2"/>
</dbReference>
<evidence type="ECO:0000259" key="7">
    <source>
        <dbReference type="Pfam" id="PF02687"/>
    </source>
</evidence>
<protein>
    <submittedName>
        <fullName evidence="9">FtsX-like permease family protein</fullName>
    </submittedName>
</protein>
<feature type="transmembrane region" description="Helical" evidence="6">
    <location>
        <begin position="444"/>
        <end position="464"/>
    </location>
</feature>
<evidence type="ECO:0000256" key="1">
    <source>
        <dbReference type="ARBA" id="ARBA00004651"/>
    </source>
</evidence>
<evidence type="ECO:0000313" key="10">
    <source>
        <dbReference type="Proteomes" id="UP000323426"/>
    </source>
</evidence>
<feature type="domain" description="MacB-like periplasmic core" evidence="8">
    <location>
        <begin position="20"/>
        <end position="236"/>
    </location>
</feature>
<dbReference type="InterPro" id="IPR003838">
    <property type="entry name" value="ABC3_permease_C"/>
</dbReference>
<keyword evidence="10" id="KW-1185">Reference proteome</keyword>
<feature type="transmembrane region" description="Helical" evidence="6">
    <location>
        <begin position="723"/>
        <end position="751"/>
    </location>
</feature>
<dbReference type="PANTHER" id="PTHR30572">
    <property type="entry name" value="MEMBRANE COMPONENT OF TRANSPORTER-RELATED"/>
    <property type="match status" value="1"/>
</dbReference>
<evidence type="ECO:0000256" key="6">
    <source>
        <dbReference type="SAM" id="Phobius"/>
    </source>
</evidence>
<evidence type="ECO:0000313" key="9">
    <source>
        <dbReference type="EMBL" id="KAA5542850.1"/>
    </source>
</evidence>
<feature type="transmembrane region" description="Helical" evidence="6">
    <location>
        <begin position="387"/>
        <end position="411"/>
    </location>
</feature>
<feature type="transmembrane region" description="Helical" evidence="6">
    <location>
        <begin position="771"/>
        <end position="796"/>
    </location>
</feature>
<evidence type="ECO:0000256" key="3">
    <source>
        <dbReference type="ARBA" id="ARBA00022692"/>
    </source>
</evidence>
<proteinExistence type="predicted"/>
<accession>A0A5M6D8N9</accession>
<feature type="domain" description="MacB-like periplasmic core" evidence="8">
    <location>
        <begin position="450"/>
        <end position="617"/>
    </location>
</feature>
<comment type="subcellular location">
    <subcellularLocation>
        <location evidence="1">Cell membrane</location>
        <topology evidence="1">Multi-pass membrane protein</topology>
    </subcellularLocation>
</comment>
<dbReference type="PROSITE" id="PS51257">
    <property type="entry name" value="PROKAR_LIPOPROTEIN"/>
    <property type="match status" value="1"/>
</dbReference>
<sequence>MLKNYLTIAIRNIARNKAFSAINILGLAIGIASCLLIILFVFDEVSYDKHFSRADQIYRVGFNGRLNQEVLEFPMTGAPVGEQLKTVFPEVAAYTRIRVNGSPFVTYNGQTFKEEKFAYADPTFFQVFDFPLLQGDPATALSDPSGIVITEDFAQKYFGQENPMGKVLDLKAWNASYKITGVISKMPANTHFHFDMLASMHSHGLAKNPAWLGFNFYTYVLVKPGTNMRQLETKFQAEAERFISKEVKDGIGVSMAEFRKAGNDFGLFLQPLTSIHLRSQYKFELEPNGNIQYVYIFLAIAGFMLLIACINFMNLSTAGASKRAKEVGIRKVLGSVRQQLIFQFMSESVLISFCALFIAIFLVSLALPVFNDLTGKSFTLDFLLQPVYLVGLPVFGILVGLLAGSYPAFYLSGFRPVAVLKGSSLGSKLFSGNQWWGSFRLRSMLVVFQFFISIALLVGTVVVYRQLTYMQQKAVGYSKEQVLVVQDSYALKKNEKVFKEKIAQFPQVVQASISGNVPVGDSKESNNGFFPQDRKGQPIVMRQYLIDENYLPTLGLKLVAGRNFSKDFKTDSLGVLLNEAAVTALNWQKNPLGQKIQDGNGRILHVVGVLKDFHFESMHQKIGPMVMTYGENSGSVLVKIKTDNIPGLIASLENTWNDLTAEAPFAYSFLDDRFAEVYQTEQKLGKILGIFAGLTIFIACLGLFGLATFTAQQRRKEIGIRKVLGASVSAIVAMLSKDFLKLVLVANLIAWPLAWYGMHQWLQDFAYRTQISWWIFVVAGALAIIIALVTISFQAIKAAVSNPVKSLRNE</sequence>
<gene>
    <name evidence="9" type="ORF">F0145_18085</name>
</gene>
<feature type="transmembrane region" description="Helical" evidence="6">
    <location>
        <begin position="340"/>
        <end position="367"/>
    </location>
</feature>
<dbReference type="GO" id="GO:0022857">
    <property type="term" value="F:transmembrane transporter activity"/>
    <property type="evidence" value="ECO:0007669"/>
    <property type="project" value="TreeGrafter"/>
</dbReference>
<keyword evidence="2" id="KW-1003">Cell membrane</keyword>
<dbReference type="InterPro" id="IPR050250">
    <property type="entry name" value="Macrolide_Exporter_MacB"/>
</dbReference>
<dbReference type="GO" id="GO:0005886">
    <property type="term" value="C:plasma membrane"/>
    <property type="evidence" value="ECO:0007669"/>
    <property type="project" value="UniProtKB-SubCell"/>
</dbReference>
<organism evidence="9 10">
    <name type="scientific">Adhaeribacter rhizoryzae</name>
    <dbReference type="NCBI Taxonomy" id="2607907"/>
    <lineage>
        <taxon>Bacteria</taxon>
        <taxon>Pseudomonadati</taxon>
        <taxon>Bacteroidota</taxon>
        <taxon>Cytophagia</taxon>
        <taxon>Cytophagales</taxon>
        <taxon>Hymenobacteraceae</taxon>
        <taxon>Adhaeribacter</taxon>
    </lineage>
</organism>
<feature type="transmembrane region" description="Helical" evidence="6">
    <location>
        <begin position="293"/>
        <end position="315"/>
    </location>
</feature>